<keyword evidence="4 5" id="KW-0472">Membrane</keyword>
<keyword evidence="8" id="KW-1185">Reference proteome</keyword>
<evidence type="ECO:0000313" key="8">
    <source>
        <dbReference type="Proteomes" id="UP000580568"/>
    </source>
</evidence>
<feature type="transmembrane region" description="Helical" evidence="5">
    <location>
        <begin position="28"/>
        <end position="48"/>
    </location>
</feature>
<comment type="caution">
    <text evidence="7">The sequence shown here is derived from an EMBL/GenBank/DDBJ whole genome shotgun (WGS) entry which is preliminary data.</text>
</comment>
<dbReference type="PANTHER" id="PTHR43229">
    <property type="entry name" value="NODULATION PROTEIN J"/>
    <property type="match status" value="1"/>
</dbReference>
<dbReference type="PANTHER" id="PTHR43229:SF6">
    <property type="entry name" value="ABC-TYPE MULTIDRUG TRANSPORT SYSTEM, PERMEASE COMPONENT"/>
    <property type="match status" value="1"/>
</dbReference>
<dbReference type="GO" id="GO:0043190">
    <property type="term" value="C:ATP-binding cassette (ABC) transporter complex"/>
    <property type="evidence" value="ECO:0007669"/>
    <property type="project" value="InterPro"/>
</dbReference>
<keyword evidence="5" id="KW-0813">Transport</keyword>
<dbReference type="GO" id="GO:0140359">
    <property type="term" value="F:ABC-type transporter activity"/>
    <property type="evidence" value="ECO:0007669"/>
    <property type="project" value="InterPro"/>
</dbReference>
<evidence type="ECO:0000256" key="5">
    <source>
        <dbReference type="RuleBase" id="RU361157"/>
    </source>
</evidence>
<dbReference type="AlphaFoldDB" id="A0A6V8SRE4"/>
<evidence type="ECO:0000256" key="4">
    <source>
        <dbReference type="ARBA" id="ARBA00023136"/>
    </source>
</evidence>
<dbReference type="Proteomes" id="UP000580568">
    <property type="component" value="Unassembled WGS sequence"/>
</dbReference>
<dbReference type="PIRSF" id="PIRSF006648">
    <property type="entry name" value="DrrB"/>
    <property type="match status" value="1"/>
</dbReference>
<dbReference type="PROSITE" id="PS51012">
    <property type="entry name" value="ABC_TM2"/>
    <property type="match status" value="1"/>
</dbReference>
<organism evidence="7 8">
    <name type="scientific">Clostridium fungisolvens</name>
    <dbReference type="NCBI Taxonomy" id="1604897"/>
    <lineage>
        <taxon>Bacteria</taxon>
        <taxon>Bacillati</taxon>
        <taxon>Bacillota</taxon>
        <taxon>Clostridia</taxon>
        <taxon>Eubacteriales</taxon>
        <taxon>Clostridiaceae</taxon>
        <taxon>Clostridium</taxon>
    </lineage>
</organism>
<evidence type="ECO:0000313" key="7">
    <source>
        <dbReference type="EMBL" id="GFP77778.1"/>
    </source>
</evidence>
<evidence type="ECO:0000256" key="3">
    <source>
        <dbReference type="ARBA" id="ARBA00022989"/>
    </source>
</evidence>
<comment type="subcellular location">
    <subcellularLocation>
        <location evidence="5">Cell membrane</location>
        <topology evidence="5">Multi-pass membrane protein</topology>
    </subcellularLocation>
    <subcellularLocation>
        <location evidence="1">Membrane</location>
        <topology evidence="1">Multi-pass membrane protein</topology>
    </subcellularLocation>
</comment>
<dbReference type="InterPro" id="IPR047817">
    <property type="entry name" value="ABC2_TM_bact-type"/>
</dbReference>
<dbReference type="InterPro" id="IPR000412">
    <property type="entry name" value="ABC_2_transport"/>
</dbReference>
<evidence type="ECO:0000256" key="1">
    <source>
        <dbReference type="ARBA" id="ARBA00004141"/>
    </source>
</evidence>
<dbReference type="PRINTS" id="PR00164">
    <property type="entry name" value="ABC2TRNSPORT"/>
</dbReference>
<feature type="transmembrane region" description="Helical" evidence="5">
    <location>
        <begin position="111"/>
        <end position="131"/>
    </location>
</feature>
<sequence length="274" mass="31076">MNRIRTILAVGRKEFTEVTRYKDWIPGLIIWPLMFPIIYILSAVGLAGPDKGGLNTFKEIAGTTNYTAFIAVGVMVYMWVNTMMWTFGTFLRQEQRRGTLESLWLCPIRKIDILIGGALVNIFIGFTYIFVSMVEYSFIYRMSFSGNLLEWLAIFLVMIPGVIGFGMIFASLVLWLKDSNIAVQLVRGLVMILCGISFPISVMPEWMQALSKVFPFTYGIEAARRVMVEGEGINSVLSQIITCLIVSLIYLIIGRLVFVLVERKVKMEGSLERF</sequence>
<feature type="transmembrane region" description="Helical" evidence="5">
    <location>
        <begin position="188"/>
        <end position="207"/>
    </location>
</feature>
<keyword evidence="2 5" id="KW-0812">Transmembrane</keyword>
<accession>A0A6V8SRE4</accession>
<reference evidence="7 8" key="1">
    <citation type="submission" date="2020-07" db="EMBL/GenBank/DDBJ databases">
        <title>A new beta-1,3-glucan-decomposing anaerobic bacterium isolated from anoxic soil subjected to biological soil disinfestation.</title>
        <authorList>
            <person name="Ueki A."/>
            <person name="Tonouchi A."/>
        </authorList>
    </citation>
    <scope>NUCLEOTIDE SEQUENCE [LARGE SCALE GENOMIC DNA]</scope>
    <source>
        <strain evidence="7 8">TW1</strain>
    </source>
</reference>
<protein>
    <recommendedName>
        <fullName evidence="5">Transport permease protein</fullName>
    </recommendedName>
</protein>
<feature type="transmembrane region" description="Helical" evidence="5">
    <location>
        <begin position="236"/>
        <end position="261"/>
    </location>
</feature>
<dbReference type="Pfam" id="PF01061">
    <property type="entry name" value="ABC2_membrane"/>
    <property type="match status" value="1"/>
</dbReference>
<dbReference type="InterPro" id="IPR013525">
    <property type="entry name" value="ABC2_TM"/>
</dbReference>
<evidence type="ECO:0000256" key="2">
    <source>
        <dbReference type="ARBA" id="ARBA00022692"/>
    </source>
</evidence>
<feature type="transmembrane region" description="Helical" evidence="5">
    <location>
        <begin position="68"/>
        <end position="91"/>
    </location>
</feature>
<keyword evidence="3 5" id="KW-1133">Transmembrane helix</keyword>
<evidence type="ECO:0000259" key="6">
    <source>
        <dbReference type="PROSITE" id="PS51012"/>
    </source>
</evidence>
<feature type="transmembrane region" description="Helical" evidence="5">
    <location>
        <begin position="151"/>
        <end position="176"/>
    </location>
</feature>
<dbReference type="EMBL" id="BLZR01000001">
    <property type="protein sequence ID" value="GFP77778.1"/>
    <property type="molecule type" value="Genomic_DNA"/>
</dbReference>
<dbReference type="InterPro" id="IPR051784">
    <property type="entry name" value="Nod_factor_ABC_transporter"/>
</dbReference>
<feature type="domain" description="ABC transmembrane type-2" evidence="6">
    <location>
        <begin position="27"/>
        <end position="261"/>
    </location>
</feature>
<dbReference type="RefSeq" id="WP_183279133.1">
    <property type="nucleotide sequence ID" value="NZ_BLZR01000001.1"/>
</dbReference>
<name>A0A6V8SRE4_9CLOT</name>
<proteinExistence type="inferred from homology"/>
<keyword evidence="5" id="KW-1003">Cell membrane</keyword>
<gene>
    <name evidence="7" type="ORF">bsdtw1_03950</name>
</gene>
<comment type="similarity">
    <text evidence="5">Belongs to the ABC-2 integral membrane protein family.</text>
</comment>